<organism evidence="3 4">
    <name type="scientific">Dysgonomonas hofstadii</name>
    <dbReference type="NCBI Taxonomy" id="637886"/>
    <lineage>
        <taxon>Bacteria</taxon>
        <taxon>Pseudomonadati</taxon>
        <taxon>Bacteroidota</taxon>
        <taxon>Bacteroidia</taxon>
        <taxon>Bacteroidales</taxon>
        <taxon>Dysgonomonadaceae</taxon>
        <taxon>Dysgonomonas</taxon>
    </lineage>
</organism>
<feature type="chain" id="PRO_5032945646" description="Hint domain-containing protein" evidence="1">
    <location>
        <begin position="23"/>
        <end position="176"/>
    </location>
</feature>
<dbReference type="SMART" id="SM00306">
    <property type="entry name" value="HintN"/>
    <property type="match status" value="1"/>
</dbReference>
<proteinExistence type="predicted"/>
<evidence type="ECO:0000259" key="2">
    <source>
        <dbReference type="SMART" id="SM00306"/>
    </source>
</evidence>
<dbReference type="Gene3D" id="2.170.16.10">
    <property type="entry name" value="Hedgehog/Intein (Hint) domain"/>
    <property type="match status" value="1"/>
</dbReference>
<accession>A0A840CR86</accession>
<name>A0A840CR86_9BACT</name>
<keyword evidence="4" id="KW-1185">Reference proteome</keyword>
<keyword evidence="1" id="KW-0732">Signal</keyword>
<sequence length="176" mass="19646">MRIRLFLSTLVCLFVFGLNMKAQTSIASGTQITMSDDAKKNIENIKAGDKVLAFNTKDKVYEEKTVKSVSKVMMNRLVRITLESGVQIVLTVDYPVLGEKGWVSVDPNRTMMNKKYTEVQRCNIGEYVLFYNVTSTDFVELTVIQGVLDPVQTYTLELEDAAESALVANGFLVGIN</sequence>
<evidence type="ECO:0000256" key="1">
    <source>
        <dbReference type="SAM" id="SignalP"/>
    </source>
</evidence>
<dbReference type="EMBL" id="JACIEP010000006">
    <property type="protein sequence ID" value="MBB4036114.1"/>
    <property type="molecule type" value="Genomic_DNA"/>
</dbReference>
<dbReference type="RefSeq" id="WP_183307026.1">
    <property type="nucleotide sequence ID" value="NZ_JACIEP010000006.1"/>
</dbReference>
<reference evidence="3 4" key="1">
    <citation type="submission" date="2020-08" db="EMBL/GenBank/DDBJ databases">
        <title>Genomic Encyclopedia of Type Strains, Phase IV (KMG-IV): sequencing the most valuable type-strain genomes for metagenomic binning, comparative biology and taxonomic classification.</title>
        <authorList>
            <person name="Goeker M."/>
        </authorList>
    </citation>
    <scope>NUCLEOTIDE SEQUENCE [LARGE SCALE GENOMIC DNA]</scope>
    <source>
        <strain evidence="3 4">DSM 104969</strain>
    </source>
</reference>
<feature type="domain" description="Hint" evidence="2">
    <location>
        <begin position="23"/>
        <end position="132"/>
    </location>
</feature>
<dbReference type="InterPro" id="IPR036844">
    <property type="entry name" value="Hint_dom_sf"/>
</dbReference>
<evidence type="ECO:0000313" key="3">
    <source>
        <dbReference type="EMBL" id="MBB4036114.1"/>
    </source>
</evidence>
<protein>
    <recommendedName>
        <fullName evidence="2">Hint domain-containing protein</fullName>
    </recommendedName>
</protein>
<evidence type="ECO:0000313" key="4">
    <source>
        <dbReference type="Proteomes" id="UP000555103"/>
    </source>
</evidence>
<dbReference type="SUPFAM" id="SSF51294">
    <property type="entry name" value="Hedgehog/intein (Hint) domain"/>
    <property type="match status" value="1"/>
</dbReference>
<dbReference type="InterPro" id="IPR003587">
    <property type="entry name" value="Hint_dom_N"/>
</dbReference>
<feature type="signal peptide" evidence="1">
    <location>
        <begin position="1"/>
        <end position="22"/>
    </location>
</feature>
<comment type="caution">
    <text evidence="3">The sequence shown here is derived from an EMBL/GenBank/DDBJ whole genome shotgun (WGS) entry which is preliminary data.</text>
</comment>
<dbReference type="AlphaFoldDB" id="A0A840CR86"/>
<dbReference type="CDD" id="cd00081">
    <property type="entry name" value="Hint"/>
    <property type="match status" value="1"/>
</dbReference>
<dbReference type="Proteomes" id="UP000555103">
    <property type="component" value="Unassembled WGS sequence"/>
</dbReference>
<gene>
    <name evidence="3" type="ORF">GGR21_002015</name>
</gene>